<dbReference type="OrthoDB" id="9815289at2"/>
<evidence type="ECO:0000313" key="1">
    <source>
        <dbReference type="EMBL" id="PAB60791.1"/>
    </source>
</evidence>
<sequence>MKRILVTNNPKVNEEFSKEIDTIYMKEKDFIKVLELVRDKIHGGHKLLTHPLSSSIKPNETPYKSVLISKEVAKLDMESLMIIENSLESAKKLINDRKTPNWTESILEDFQVIDLSIIKSAI</sequence>
<reference evidence="1 2" key="1">
    <citation type="submission" date="2017-06" db="EMBL/GenBank/DDBJ databases">
        <title>Draft genome sequence of anaerobic fermentative bacterium Anaeromicrobium sediminis DY2726D isolated from West Pacific Ocean sediments.</title>
        <authorList>
            <person name="Zeng X."/>
        </authorList>
    </citation>
    <scope>NUCLEOTIDE SEQUENCE [LARGE SCALE GENOMIC DNA]</scope>
    <source>
        <strain evidence="1 2">DY2726D</strain>
    </source>
</reference>
<dbReference type="EMBL" id="NIBG01000002">
    <property type="protein sequence ID" value="PAB60791.1"/>
    <property type="molecule type" value="Genomic_DNA"/>
</dbReference>
<dbReference type="InterPro" id="IPR047735">
    <property type="entry name" value="GrdX-like"/>
</dbReference>
<organism evidence="1 2">
    <name type="scientific">Anaeromicrobium sediminis</name>
    <dbReference type="NCBI Taxonomy" id="1478221"/>
    <lineage>
        <taxon>Bacteria</taxon>
        <taxon>Bacillati</taxon>
        <taxon>Bacillota</taxon>
        <taxon>Clostridia</taxon>
        <taxon>Peptostreptococcales</taxon>
        <taxon>Thermotaleaceae</taxon>
        <taxon>Anaeromicrobium</taxon>
    </lineage>
</organism>
<dbReference type="NCBIfam" id="NF038093">
    <property type="entry name" value="GrdX"/>
    <property type="match status" value="1"/>
</dbReference>
<accession>A0A267MMG2</accession>
<protein>
    <submittedName>
        <fullName evidence="1">GrdX protein</fullName>
    </submittedName>
</protein>
<evidence type="ECO:0000313" key="2">
    <source>
        <dbReference type="Proteomes" id="UP000216024"/>
    </source>
</evidence>
<dbReference type="AlphaFoldDB" id="A0A267MMG2"/>
<gene>
    <name evidence="1" type="ORF">CCE28_04435</name>
</gene>
<comment type="caution">
    <text evidence="1">The sequence shown here is derived from an EMBL/GenBank/DDBJ whole genome shotgun (WGS) entry which is preliminary data.</text>
</comment>
<keyword evidence="2" id="KW-1185">Reference proteome</keyword>
<dbReference type="Proteomes" id="UP000216024">
    <property type="component" value="Unassembled WGS sequence"/>
</dbReference>
<dbReference type="RefSeq" id="WP_095131353.1">
    <property type="nucleotide sequence ID" value="NZ_NIBG01000002.1"/>
</dbReference>
<name>A0A267MMG2_9FIRM</name>
<proteinExistence type="predicted"/>